<organism evidence="1 2">
    <name type="scientific">Pseudochelatococcus contaminans</name>
    <dbReference type="NCBI Taxonomy" id="1538103"/>
    <lineage>
        <taxon>Bacteria</taxon>
        <taxon>Pseudomonadati</taxon>
        <taxon>Pseudomonadota</taxon>
        <taxon>Alphaproteobacteria</taxon>
        <taxon>Hyphomicrobiales</taxon>
        <taxon>Chelatococcaceae</taxon>
        <taxon>Pseudochelatococcus</taxon>
    </lineage>
</organism>
<reference evidence="1 2" key="1">
    <citation type="submission" date="2020-08" db="EMBL/GenBank/DDBJ databases">
        <title>Genomic Encyclopedia of Type Strains, Phase IV (KMG-IV): sequencing the most valuable type-strain genomes for metagenomic binning, comparative biology and taxonomic classification.</title>
        <authorList>
            <person name="Goeker M."/>
        </authorList>
    </citation>
    <scope>NUCLEOTIDE SEQUENCE [LARGE SCALE GENOMIC DNA]</scope>
    <source>
        <strain evidence="1 2">DSM 28760</strain>
    </source>
</reference>
<keyword evidence="2" id="KW-1185">Reference proteome</keyword>
<evidence type="ECO:0000313" key="2">
    <source>
        <dbReference type="Proteomes" id="UP000537592"/>
    </source>
</evidence>
<dbReference type="GO" id="GO:0003824">
    <property type="term" value="F:catalytic activity"/>
    <property type="evidence" value="ECO:0007669"/>
    <property type="project" value="UniProtKB-ARBA"/>
</dbReference>
<dbReference type="InterPro" id="IPR015797">
    <property type="entry name" value="NUDIX_hydrolase-like_dom_sf"/>
</dbReference>
<dbReference type="Gene3D" id="3.90.79.10">
    <property type="entry name" value="Nucleoside Triphosphate Pyrophosphohydrolase"/>
    <property type="match status" value="1"/>
</dbReference>
<comment type="caution">
    <text evidence="1">The sequence shown here is derived from an EMBL/GenBank/DDBJ whole genome shotgun (WGS) entry which is preliminary data.</text>
</comment>
<sequence>MQIVPVRRVDATFHPGPWPWAEQNRGLIDENWRRRRAEKPALFNGIVLVNTHLAFTGDLLEVRLRQTDYASFLTMIDLGFPDAGVGNCFGGAVLRAGDGTILLGEMGAHTANAGRAYFPGGTLDMTDVRPDGQVDVDASIRRELLEETGLGEADVVFAEDFIAVLDGGRTALLKEARSPLSAEALRDRINAFIAAEAEPELAGVRLVRSLDDVDPAVMPAYVTGYLRQVAYAA</sequence>
<proteinExistence type="predicted"/>
<dbReference type="EMBL" id="JACICC010000001">
    <property type="protein sequence ID" value="MBB3808238.1"/>
    <property type="molecule type" value="Genomic_DNA"/>
</dbReference>
<accession>A0A7W5Z1C4</accession>
<dbReference type="SUPFAM" id="SSF55811">
    <property type="entry name" value="Nudix"/>
    <property type="match status" value="1"/>
</dbReference>
<evidence type="ECO:0000313" key="1">
    <source>
        <dbReference type="EMBL" id="MBB3808238.1"/>
    </source>
</evidence>
<name>A0A7W5Z1C4_9HYPH</name>
<dbReference type="CDD" id="cd02883">
    <property type="entry name" value="NUDIX_Hydrolase"/>
    <property type="match status" value="1"/>
</dbReference>
<dbReference type="RefSeq" id="WP_183750262.1">
    <property type="nucleotide sequence ID" value="NZ_JACICC010000001.1"/>
</dbReference>
<dbReference type="Proteomes" id="UP000537592">
    <property type="component" value="Unassembled WGS sequence"/>
</dbReference>
<dbReference type="AlphaFoldDB" id="A0A7W5Z1C4"/>
<protein>
    <submittedName>
        <fullName evidence="1">8-oxo-dGTP pyrophosphatase MutT (NUDIX family)</fullName>
    </submittedName>
</protein>
<gene>
    <name evidence="1" type="ORF">FHS81_000292</name>
</gene>